<dbReference type="PANTHER" id="PTHR21708:SF26">
    <property type="entry name" value="2-DEHYDROPANTOATE 2-REDUCTASE"/>
    <property type="match status" value="1"/>
</dbReference>
<dbReference type="GO" id="GO:0008677">
    <property type="term" value="F:2-dehydropantoate 2-reductase activity"/>
    <property type="evidence" value="ECO:0007669"/>
    <property type="project" value="UniProtKB-EC"/>
</dbReference>
<comment type="function">
    <text evidence="1 11">Catalyzes the NADPH-dependent reduction of ketopantoate into pantoic acid.</text>
</comment>
<evidence type="ECO:0000256" key="2">
    <source>
        <dbReference type="ARBA" id="ARBA00004994"/>
    </source>
</evidence>
<sequence length="324" mass="33741">MRIAIMGSGAIGGYLGARLALAGHDVTFVARGRHLEAMQTYGLQLESPLGNVSLPHVKATATPGEVGHVDIVFFAVKLYDSGTAAAAIVPMVGSETRVVTLQNGIDSVETLGRLVPPSQVVGGAAYISGYIKQPGLIVHVGGATHFYVGGHNDAVIGALEAACFQAGNIGLQRVEDIDQALWTKFVTLCAFSGATSLIRSGIGAILRDPESRTFLGQLRDEGMAVAKAAGHPMPDGYEAYAASVWQNLPPDTRSSMANDLLNGKPLELAWLSGRMHALGDELGVPTPSHTAVYRALHLCAKGTPNSTADGFSGRETNGDLAKSG</sequence>
<dbReference type="InterPro" id="IPR008927">
    <property type="entry name" value="6-PGluconate_DH-like_C_sf"/>
</dbReference>
<evidence type="ECO:0000256" key="7">
    <source>
        <dbReference type="ARBA" id="ARBA00022857"/>
    </source>
</evidence>
<name>A0A370KVH6_9HYPH</name>
<proteinExistence type="inferred from homology"/>
<dbReference type="GO" id="GO:0005737">
    <property type="term" value="C:cytoplasm"/>
    <property type="evidence" value="ECO:0007669"/>
    <property type="project" value="TreeGrafter"/>
</dbReference>
<feature type="region of interest" description="Disordered" evidence="12">
    <location>
        <begin position="304"/>
        <end position="324"/>
    </location>
</feature>
<dbReference type="FunFam" id="1.10.1040.10:FF:000017">
    <property type="entry name" value="2-dehydropantoate 2-reductase"/>
    <property type="match status" value="1"/>
</dbReference>
<gene>
    <name evidence="15" type="ORF">B5K06_04170</name>
</gene>
<dbReference type="RefSeq" id="WP_114711616.1">
    <property type="nucleotide sequence ID" value="NZ_KZ857258.1"/>
</dbReference>
<accession>A0A370KVH6</accession>
<evidence type="ECO:0000256" key="9">
    <source>
        <dbReference type="ARBA" id="ARBA00032024"/>
    </source>
</evidence>
<dbReference type="InterPro" id="IPR003710">
    <property type="entry name" value="ApbA"/>
</dbReference>
<evidence type="ECO:0000256" key="11">
    <source>
        <dbReference type="RuleBase" id="RU362068"/>
    </source>
</evidence>
<evidence type="ECO:0000256" key="6">
    <source>
        <dbReference type="ARBA" id="ARBA00022655"/>
    </source>
</evidence>
<dbReference type="InterPro" id="IPR013752">
    <property type="entry name" value="KPA_reductase"/>
</dbReference>
<feature type="domain" description="Ketopantoate reductase C-terminal" evidence="14">
    <location>
        <begin position="176"/>
        <end position="298"/>
    </location>
</feature>
<comment type="pathway">
    <text evidence="2 11">Cofactor biosynthesis; (R)-pantothenate biosynthesis; (R)-pantoate from 3-methyl-2-oxobutanoate: step 2/2.</text>
</comment>
<evidence type="ECO:0000313" key="16">
    <source>
        <dbReference type="Proteomes" id="UP000254939"/>
    </source>
</evidence>
<dbReference type="InterPro" id="IPR051402">
    <property type="entry name" value="KPR-Related"/>
</dbReference>
<dbReference type="SUPFAM" id="SSF48179">
    <property type="entry name" value="6-phosphogluconate dehydrogenase C-terminal domain-like"/>
    <property type="match status" value="1"/>
</dbReference>
<dbReference type="AlphaFoldDB" id="A0A370KVH6"/>
<evidence type="ECO:0000256" key="10">
    <source>
        <dbReference type="ARBA" id="ARBA00048793"/>
    </source>
</evidence>
<dbReference type="UniPathway" id="UPA00028">
    <property type="reaction ID" value="UER00004"/>
</dbReference>
<evidence type="ECO:0000256" key="4">
    <source>
        <dbReference type="ARBA" id="ARBA00013014"/>
    </source>
</evidence>
<evidence type="ECO:0000259" key="14">
    <source>
        <dbReference type="Pfam" id="PF08546"/>
    </source>
</evidence>
<comment type="caution">
    <text evidence="15">The sequence shown here is derived from an EMBL/GenBank/DDBJ whole genome shotgun (WGS) entry which is preliminary data.</text>
</comment>
<organism evidence="15 16">
    <name type="scientific">Rhizobium grahamii</name>
    <dbReference type="NCBI Taxonomy" id="1120045"/>
    <lineage>
        <taxon>Bacteria</taxon>
        <taxon>Pseudomonadati</taxon>
        <taxon>Pseudomonadota</taxon>
        <taxon>Alphaproteobacteria</taxon>
        <taxon>Hyphomicrobiales</taxon>
        <taxon>Rhizobiaceae</taxon>
        <taxon>Rhizobium/Agrobacterium group</taxon>
        <taxon>Rhizobium</taxon>
    </lineage>
</organism>
<evidence type="ECO:0000313" key="15">
    <source>
        <dbReference type="EMBL" id="RDJ15503.1"/>
    </source>
</evidence>
<dbReference type="Proteomes" id="UP000254939">
    <property type="component" value="Unassembled WGS sequence"/>
</dbReference>
<dbReference type="Gene3D" id="1.10.1040.10">
    <property type="entry name" value="N-(1-d-carboxylethyl)-l-norvaline Dehydrogenase, domain 2"/>
    <property type="match status" value="1"/>
</dbReference>
<dbReference type="Pfam" id="PF02558">
    <property type="entry name" value="ApbA"/>
    <property type="match status" value="1"/>
</dbReference>
<evidence type="ECO:0000259" key="13">
    <source>
        <dbReference type="Pfam" id="PF02558"/>
    </source>
</evidence>
<dbReference type="SUPFAM" id="SSF51735">
    <property type="entry name" value="NAD(P)-binding Rossmann-fold domains"/>
    <property type="match status" value="1"/>
</dbReference>
<feature type="domain" description="Ketopantoate reductase N-terminal" evidence="13">
    <location>
        <begin position="3"/>
        <end position="149"/>
    </location>
</feature>
<dbReference type="Gene3D" id="3.40.50.720">
    <property type="entry name" value="NAD(P)-binding Rossmann-like Domain"/>
    <property type="match status" value="1"/>
</dbReference>
<dbReference type="GO" id="GO:0015940">
    <property type="term" value="P:pantothenate biosynthetic process"/>
    <property type="evidence" value="ECO:0007669"/>
    <property type="project" value="UniProtKB-UniPathway"/>
</dbReference>
<dbReference type="PANTHER" id="PTHR21708">
    <property type="entry name" value="PROBABLE 2-DEHYDROPANTOATE 2-REDUCTASE"/>
    <property type="match status" value="1"/>
</dbReference>
<evidence type="ECO:0000256" key="3">
    <source>
        <dbReference type="ARBA" id="ARBA00007870"/>
    </source>
</evidence>
<protein>
    <recommendedName>
        <fullName evidence="5 11">2-dehydropantoate 2-reductase</fullName>
        <ecNumber evidence="4 11">1.1.1.169</ecNumber>
    </recommendedName>
    <alternativeName>
        <fullName evidence="9 11">Ketopantoate reductase</fullName>
    </alternativeName>
</protein>
<evidence type="ECO:0000256" key="8">
    <source>
        <dbReference type="ARBA" id="ARBA00023002"/>
    </source>
</evidence>
<dbReference type="EMBL" id="NAAC01000004">
    <property type="protein sequence ID" value="RDJ15503.1"/>
    <property type="molecule type" value="Genomic_DNA"/>
</dbReference>
<comment type="catalytic activity">
    <reaction evidence="10 11">
        <text>(R)-pantoate + NADP(+) = 2-dehydropantoate + NADPH + H(+)</text>
        <dbReference type="Rhea" id="RHEA:16233"/>
        <dbReference type="ChEBI" id="CHEBI:11561"/>
        <dbReference type="ChEBI" id="CHEBI:15378"/>
        <dbReference type="ChEBI" id="CHEBI:15980"/>
        <dbReference type="ChEBI" id="CHEBI:57783"/>
        <dbReference type="ChEBI" id="CHEBI:58349"/>
        <dbReference type="EC" id="1.1.1.169"/>
    </reaction>
</comment>
<dbReference type="InterPro" id="IPR013332">
    <property type="entry name" value="KPR_N"/>
</dbReference>
<dbReference type="FunFam" id="3.40.50.720:FF:000307">
    <property type="entry name" value="2-dehydropantoate 2-reductase"/>
    <property type="match status" value="1"/>
</dbReference>
<keyword evidence="7 11" id="KW-0521">NADP</keyword>
<dbReference type="InterPro" id="IPR036291">
    <property type="entry name" value="NAD(P)-bd_dom_sf"/>
</dbReference>
<reference evidence="15 16" key="1">
    <citation type="submission" date="2017-03" db="EMBL/GenBank/DDBJ databases">
        <title>Genome analysis of Rhizobial strains effectives or ineffectives for nitrogen fixation isolated from bean seeds.</title>
        <authorList>
            <person name="Peralta H."/>
            <person name="Aguilar-Vera A."/>
            <person name="Mora Y."/>
            <person name="Vargas-Lagunas C."/>
            <person name="Girard L."/>
            <person name="Mora J."/>
        </authorList>
    </citation>
    <scope>NUCLEOTIDE SEQUENCE [LARGE SCALE GENOMIC DNA]</scope>
    <source>
        <strain evidence="15 16">CCGM3</strain>
    </source>
</reference>
<evidence type="ECO:0000256" key="5">
    <source>
        <dbReference type="ARBA" id="ARBA00019465"/>
    </source>
</evidence>
<dbReference type="OrthoDB" id="9796561at2"/>
<dbReference type="InterPro" id="IPR013328">
    <property type="entry name" value="6PGD_dom2"/>
</dbReference>
<comment type="similarity">
    <text evidence="3 11">Belongs to the ketopantoate reductase family.</text>
</comment>
<dbReference type="Pfam" id="PF08546">
    <property type="entry name" value="ApbA_C"/>
    <property type="match status" value="1"/>
</dbReference>
<dbReference type="NCBIfam" id="TIGR00745">
    <property type="entry name" value="apbA_panE"/>
    <property type="match status" value="1"/>
</dbReference>
<keyword evidence="8 11" id="KW-0560">Oxidoreductase</keyword>
<evidence type="ECO:0000256" key="12">
    <source>
        <dbReference type="SAM" id="MobiDB-lite"/>
    </source>
</evidence>
<keyword evidence="6 11" id="KW-0566">Pantothenate biosynthesis</keyword>
<dbReference type="EC" id="1.1.1.169" evidence="4 11"/>
<evidence type="ECO:0000256" key="1">
    <source>
        <dbReference type="ARBA" id="ARBA00002919"/>
    </source>
</evidence>